<evidence type="ECO:0000256" key="1">
    <source>
        <dbReference type="SAM" id="MobiDB-lite"/>
    </source>
</evidence>
<keyword evidence="3" id="KW-1185">Reference proteome</keyword>
<proteinExistence type="predicted"/>
<feature type="region of interest" description="Disordered" evidence="1">
    <location>
        <begin position="33"/>
        <end position="67"/>
    </location>
</feature>
<feature type="region of interest" description="Disordered" evidence="1">
    <location>
        <begin position="86"/>
        <end position="116"/>
    </location>
</feature>
<gene>
    <name evidence="2" type="ORF">TAV2_LOCUS16322</name>
</gene>
<protein>
    <submittedName>
        <fullName evidence="2">Uncharacterized protein</fullName>
    </submittedName>
</protein>
<evidence type="ECO:0000313" key="3">
    <source>
        <dbReference type="Proteomes" id="UP000836841"/>
    </source>
</evidence>
<accession>A0AAU9SLC0</accession>
<reference evidence="2 3" key="1">
    <citation type="submission" date="2022-03" db="EMBL/GenBank/DDBJ databases">
        <authorList>
            <person name="Nunn A."/>
            <person name="Chopra R."/>
            <person name="Nunn A."/>
            <person name="Contreras Garrido A."/>
        </authorList>
    </citation>
    <scope>NUCLEOTIDE SEQUENCE [LARGE SCALE GENOMIC DNA]</scope>
</reference>
<dbReference type="EMBL" id="OU466861">
    <property type="protein sequence ID" value="CAH2067195.1"/>
    <property type="molecule type" value="Genomic_DNA"/>
</dbReference>
<organism evidence="2 3">
    <name type="scientific">Thlaspi arvense</name>
    <name type="common">Field penny-cress</name>
    <dbReference type="NCBI Taxonomy" id="13288"/>
    <lineage>
        <taxon>Eukaryota</taxon>
        <taxon>Viridiplantae</taxon>
        <taxon>Streptophyta</taxon>
        <taxon>Embryophyta</taxon>
        <taxon>Tracheophyta</taxon>
        <taxon>Spermatophyta</taxon>
        <taxon>Magnoliopsida</taxon>
        <taxon>eudicotyledons</taxon>
        <taxon>Gunneridae</taxon>
        <taxon>Pentapetalae</taxon>
        <taxon>rosids</taxon>
        <taxon>malvids</taxon>
        <taxon>Brassicales</taxon>
        <taxon>Brassicaceae</taxon>
        <taxon>Thlaspideae</taxon>
        <taxon>Thlaspi</taxon>
    </lineage>
</organism>
<sequence length="116" mass="13144">MAIESDISFLELVARGQCILPVKNRKSCINATDHPRRREIKDERERKSRAQRRFEGMGESGDRRFLSEESGGSLLMASATLKRILEKERKKKKTPAGAAEEEQDDGDKKSAIRAKL</sequence>
<dbReference type="AlphaFoldDB" id="A0AAU9SLC0"/>
<evidence type="ECO:0000313" key="2">
    <source>
        <dbReference type="EMBL" id="CAH2067195.1"/>
    </source>
</evidence>
<dbReference type="Proteomes" id="UP000836841">
    <property type="component" value="Chromosome 5"/>
</dbReference>
<name>A0AAU9SLC0_THLAR</name>